<dbReference type="EMBL" id="BLAL01000053">
    <property type="protein sequence ID" value="GES80863.1"/>
    <property type="molecule type" value="Genomic_DNA"/>
</dbReference>
<organism evidence="1 2">
    <name type="scientific">Rhizophagus clarus</name>
    <dbReference type="NCBI Taxonomy" id="94130"/>
    <lineage>
        <taxon>Eukaryota</taxon>
        <taxon>Fungi</taxon>
        <taxon>Fungi incertae sedis</taxon>
        <taxon>Mucoromycota</taxon>
        <taxon>Glomeromycotina</taxon>
        <taxon>Glomeromycetes</taxon>
        <taxon>Glomerales</taxon>
        <taxon>Glomeraceae</taxon>
        <taxon>Rhizophagus</taxon>
    </lineage>
</organism>
<reference evidence="1" key="1">
    <citation type="submission" date="2019-10" db="EMBL/GenBank/DDBJ databases">
        <title>Conservation and host-specific expression of non-tandemly repeated heterogenous ribosome RNA gene in arbuscular mycorrhizal fungi.</title>
        <authorList>
            <person name="Maeda T."/>
            <person name="Kobayashi Y."/>
            <person name="Nakagawa T."/>
            <person name="Ezawa T."/>
            <person name="Yamaguchi K."/>
            <person name="Bino T."/>
            <person name="Nishimoto Y."/>
            <person name="Shigenobu S."/>
            <person name="Kawaguchi M."/>
        </authorList>
    </citation>
    <scope>NUCLEOTIDE SEQUENCE</scope>
    <source>
        <strain evidence="1">HR1</strain>
    </source>
</reference>
<sequence length="116" mass="12908">MNDNISDSAQTGGTAGTGTCKKKKIRVLIEDKTDIWRYFNKLDLSKPKHKKGIKTCGHIINTDGSSVNFGIRISTCISKTVGKNPKRKQECDEALAEFLIDDVQPLYTLKSESFIN</sequence>
<comment type="caution">
    <text evidence="1">The sequence shown here is derived from an EMBL/GenBank/DDBJ whole genome shotgun (WGS) entry which is preliminary data.</text>
</comment>
<accession>A0A8H3L7Q5</accession>
<protein>
    <submittedName>
        <fullName evidence="1">Uncharacterized protein</fullName>
    </submittedName>
</protein>
<proteinExistence type="predicted"/>
<gene>
    <name evidence="1" type="ORF">RCL2_000812400</name>
</gene>
<evidence type="ECO:0000313" key="2">
    <source>
        <dbReference type="Proteomes" id="UP000615446"/>
    </source>
</evidence>
<dbReference type="AlphaFoldDB" id="A0A8H3L7Q5"/>
<dbReference type="Proteomes" id="UP000615446">
    <property type="component" value="Unassembled WGS sequence"/>
</dbReference>
<name>A0A8H3L7Q5_9GLOM</name>
<evidence type="ECO:0000313" key="1">
    <source>
        <dbReference type="EMBL" id="GES80863.1"/>
    </source>
</evidence>